<keyword evidence="8" id="KW-0547">Nucleotide-binding</keyword>
<dbReference type="GO" id="GO:0009231">
    <property type="term" value="P:riboflavin biosynthetic process"/>
    <property type="evidence" value="ECO:0007669"/>
    <property type="project" value="InterPro"/>
</dbReference>
<dbReference type="InterPro" id="IPR014729">
    <property type="entry name" value="Rossmann-like_a/b/a_fold"/>
</dbReference>
<evidence type="ECO:0000256" key="11">
    <source>
        <dbReference type="ARBA" id="ARBA00049494"/>
    </source>
</evidence>
<protein>
    <recommendedName>
        <fullName evidence="3">FAD synthase</fullName>
        <ecNumber evidence="3">2.7.7.2</ecNumber>
    </recommendedName>
</protein>
<feature type="domain" description="FAD synthetase" evidence="12">
    <location>
        <begin position="12"/>
        <end position="155"/>
    </location>
</feature>
<dbReference type="EC" id="2.7.7.2" evidence="3"/>
<dbReference type="SUPFAM" id="SSF52374">
    <property type="entry name" value="Nucleotidylyl transferase"/>
    <property type="match status" value="1"/>
</dbReference>
<gene>
    <name evidence="13" type="ORF">EDM58_14755</name>
</gene>
<dbReference type="GO" id="GO:0005524">
    <property type="term" value="F:ATP binding"/>
    <property type="evidence" value="ECO:0007669"/>
    <property type="project" value="UniProtKB-KW"/>
</dbReference>
<evidence type="ECO:0000259" key="12">
    <source>
        <dbReference type="Pfam" id="PF06574"/>
    </source>
</evidence>
<accession>A0A3M8CP31</accession>
<sequence length="175" mass="19536">METHTEGTLTLSGSVIAIGAFDGVHKGHQEVIRQTVRRSRMLGVPSLVYTFDPPPRHYFSGAQILTPIEEKVSRIAMLGVDHVVVARFDESYTKRSASSFVTELARLHPLCIHVGNDFQFGQNREGNVELLARHFPVQIIEPVHCPDGKTISSTRIRHLLSQGETQKTLSLLGWQ</sequence>
<keyword evidence="7" id="KW-0548">Nucleotidyltransferase</keyword>
<comment type="similarity">
    <text evidence="2">Belongs to the RibF family.</text>
</comment>
<reference evidence="13 14" key="1">
    <citation type="submission" date="2018-10" db="EMBL/GenBank/DDBJ databases">
        <title>Phylogenomics of Brevibacillus.</title>
        <authorList>
            <person name="Dunlap C."/>
        </authorList>
    </citation>
    <scope>NUCLEOTIDE SEQUENCE [LARGE SCALE GENOMIC DNA]</scope>
    <source>
        <strain evidence="13 14">JCM 15085</strain>
    </source>
</reference>
<dbReference type="AlphaFoldDB" id="A0A3M8CP31"/>
<evidence type="ECO:0000256" key="9">
    <source>
        <dbReference type="ARBA" id="ARBA00022827"/>
    </source>
</evidence>
<evidence type="ECO:0000256" key="3">
    <source>
        <dbReference type="ARBA" id="ARBA00012393"/>
    </source>
</evidence>
<evidence type="ECO:0000313" key="13">
    <source>
        <dbReference type="EMBL" id="RNB77520.1"/>
    </source>
</evidence>
<comment type="pathway">
    <text evidence="1">Cofactor biosynthesis; FAD biosynthesis; FAD from FMN: step 1/1.</text>
</comment>
<dbReference type="CDD" id="cd02064">
    <property type="entry name" value="FAD_synthetase_N"/>
    <property type="match status" value="1"/>
</dbReference>
<keyword evidence="6" id="KW-0808">Transferase</keyword>
<keyword evidence="9" id="KW-0274">FAD</keyword>
<keyword evidence="4" id="KW-0285">Flavoprotein</keyword>
<dbReference type="InterPro" id="IPR023468">
    <property type="entry name" value="Riboflavin_kinase"/>
</dbReference>
<evidence type="ECO:0000256" key="8">
    <source>
        <dbReference type="ARBA" id="ARBA00022741"/>
    </source>
</evidence>
<dbReference type="RefSeq" id="WP_023555548.1">
    <property type="nucleotide sequence ID" value="NZ_JBCNED010000007.1"/>
</dbReference>
<evidence type="ECO:0000256" key="4">
    <source>
        <dbReference type="ARBA" id="ARBA00022630"/>
    </source>
</evidence>
<keyword evidence="5" id="KW-0288">FMN</keyword>
<evidence type="ECO:0000256" key="10">
    <source>
        <dbReference type="ARBA" id="ARBA00022840"/>
    </source>
</evidence>
<dbReference type="Pfam" id="PF06574">
    <property type="entry name" value="FAD_syn"/>
    <property type="match status" value="1"/>
</dbReference>
<dbReference type="GO" id="GO:0008531">
    <property type="term" value="F:riboflavin kinase activity"/>
    <property type="evidence" value="ECO:0007669"/>
    <property type="project" value="TreeGrafter"/>
</dbReference>
<dbReference type="Proteomes" id="UP000281915">
    <property type="component" value="Unassembled WGS sequence"/>
</dbReference>
<dbReference type="PANTHER" id="PTHR22749:SF6">
    <property type="entry name" value="RIBOFLAVIN KINASE"/>
    <property type="match status" value="1"/>
</dbReference>
<evidence type="ECO:0000256" key="6">
    <source>
        <dbReference type="ARBA" id="ARBA00022679"/>
    </source>
</evidence>
<dbReference type="InterPro" id="IPR015864">
    <property type="entry name" value="FAD_synthase"/>
</dbReference>
<keyword evidence="10" id="KW-0067">ATP-binding</keyword>
<dbReference type="Gene3D" id="3.40.50.620">
    <property type="entry name" value="HUPs"/>
    <property type="match status" value="1"/>
</dbReference>
<dbReference type="GO" id="GO:0006747">
    <property type="term" value="P:FAD biosynthetic process"/>
    <property type="evidence" value="ECO:0007669"/>
    <property type="project" value="UniProtKB-UniPathway"/>
</dbReference>
<comment type="caution">
    <text evidence="13">The sequence shown here is derived from an EMBL/GenBank/DDBJ whole genome shotgun (WGS) entry which is preliminary data.</text>
</comment>
<name>A0A3M8CP31_9BACL</name>
<evidence type="ECO:0000256" key="7">
    <source>
        <dbReference type="ARBA" id="ARBA00022695"/>
    </source>
</evidence>
<proteinExistence type="inferred from homology"/>
<dbReference type="GO" id="GO:0003919">
    <property type="term" value="F:FMN adenylyltransferase activity"/>
    <property type="evidence" value="ECO:0007669"/>
    <property type="project" value="UniProtKB-EC"/>
</dbReference>
<evidence type="ECO:0000256" key="5">
    <source>
        <dbReference type="ARBA" id="ARBA00022643"/>
    </source>
</evidence>
<comment type="catalytic activity">
    <reaction evidence="11">
        <text>FMN + ATP + H(+) = FAD + diphosphate</text>
        <dbReference type="Rhea" id="RHEA:17237"/>
        <dbReference type="ChEBI" id="CHEBI:15378"/>
        <dbReference type="ChEBI" id="CHEBI:30616"/>
        <dbReference type="ChEBI" id="CHEBI:33019"/>
        <dbReference type="ChEBI" id="CHEBI:57692"/>
        <dbReference type="ChEBI" id="CHEBI:58210"/>
        <dbReference type="EC" id="2.7.7.2"/>
    </reaction>
</comment>
<evidence type="ECO:0000256" key="1">
    <source>
        <dbReference type="ARBA" id="ARBA00004726"/>
    </source>
</evidence>
<dbReference type="UniPathway" id="UPA00277">
    <property type="reaction ID" value="UER00407"/>
</dbReference>
<evidence type="ECO:0000256" key="2">
    <source>
        <dbReference type="ARBA" id="ARBA00010214"/>
    </source>
</evidence>
<organism evidence="13 14">
    <name type="scientific">Brevibacillus panacihumi</name>
    <dbReference type="NCBI Taxonomy" id="497735"/>
    <lineage>
        <taxon>Bacteria</taxon>
        <taxon>Bacillati</taxon>
        <taxon>Bacillota</taxon>
        <taxon>Bacilli</taxon>
        <taxon>Bacillales</taxon>
        <taxon>Paenibacillaceae</taxon>
        <taxon>Brevibacillus</taxon>
    </lineage>
</organism>
<dbReference type="GO" id="GO:0009398">
    <property type="term" value="P:FMN biosynthetic process"/>
    <property type="evidence" value="ECO:0007669"/>
    <property type="project" value="TreeGrafter"/>
</dbReference>
<dbReference type="PANTHER" id="PTHR22749">
    <property type="entry name" value="RIBOFLAVIN KINASE/FMN ADENYLYLTRANSFERASE"/>
    <property type="match status" value="1"/>
</dbReference>
<evidence type="ECO:0000313" key="14">
    <source>
        <dbReference type="Proteomes" id="UP000281915"/>
    </source>
</evidence>
<dbReference type="EMBL" id="RHHT01000030">
    <property type="protein sequence ID" value="RNB77520.1"/>
    <property type="molecule type" value="Genomic_DNA"/>
</dbReference>